<name>A0A9N9RCG7_9NEOP</name>
<evidence type="ECO:0000313" key="3">
    <source>
        <dbReference type="Proteomes" id="UP001153714"/>
    </source>
</evidence>
<reference evidence="2" key="2">
    <citation type="submission" date="2022-10" db="EMBL/GenBank/DDBJ databases">
        <authorList>
            <consortium name="ENA_rothamsted_submissions"/>
            <consortium name="culmorum"/>
            <person name="King R."/>
        </authorList>
    </citation>
    <scope>NUCLEOTIDE SEQUENCE</scope>
</reference>
<organism evidence="2 3">
    <name type="scientific">Diatraea saccharalis</name>
    <name type="common">sugarcane borer</name>
    <dbReference type="NCBI Taxonomy" id="40085"/>
    <lineage>
        <taxon>Eukaryota</taxon>
        <taxon>Metazoa</taxon>
        <taxon>Ecdysozoa</taxon>
        <taxon>Arthropoda</taxon>
        <taxon>Hexapoda</taxon>
        <taxon>Insecta</taxon>
        <taxon>Pterygota</taxon>
        <taxon>Neoptera</taxon>
        <taxon>Endopterygota</taxon>
        <taxon>Lepidoptera</taxon>
        <taxon>Glossata</taxon>
        <taxon>Ditrysia</taxon>
        <taxon>Pyraloidea</taxon>
        <taxon>Crambidae</taxon>
        <taxon>Crambinae</taxon>
        <taxon>Diatraea</taxon>
    </lineage>
</organism>
<protein>
    <submittedName>
        <fullName evidence="2">Uncharacterized protein</fullName>
    </submittedName>
</protein>
<dbReference type="OrthoDB" id="7387520at2759"/>
<keyword evidence="3" id="KW-1185">Reference proteome</keyword>
<sequence length="379" mass="45171">MAISFYSVVLWLQCLAVVHTFIPKWSYYDWYWYVADYEKTEIDPERYTSPLPTRVNGTREDVPSPLETPDFRLEEKPYYRWQTLPPTPTPDELALLVGYQFIKAFHRNPLPWVKYATEWGWFHCVSSTWAPLGLDQGMNMHRAVEGNSWVYDGLIVHAFIPKWAYYDWYWYVADYEKTDIDPERYTSPLPKRVNGTREDVPSPLDTPDYRLEEKPYYRYHDVQEIEGFGHVCCADEKTCTNYSYVNGVDIEEKKTFSTEWGWFHCVSSTWAPLGLDQGMNMHRTFEGSSWLYDGLIGMNSLSMKLRTIDMVHYFIVLDTHSVLEFFYDSYMGYHKWEFLDYRFEDTKGWTLECKNPENLYWNWEFGEPLLELGSDLPNY</sequence>
<dbReference type="Proteomes" id="UP001153714">
    <property type="component" value="Chromosome 7"/>
</dbReference>
<gene>
    <name evidence="2" type="ORF">DIATSA_LOCUS12245</name>
</gene>
<accession>A0A9N9RCG7</accession>
<feature type="chain" id="PRO_5040282033" evidence="1">
    <location>
        <begin position="21"/>
        <end position="379"/>
    </location>
</feature>
<dbReference type="EMBL" id="OU893338">
    <property type="protein sequence ID" value="CAG9794904.1"/>
    <property type="molecule type" value="Genomic_DNA"/>
</dbReference>
<evidence type="ECO:0000256" key="1">
    <source>
        <dbReference type="SAM" id="SignalP"/>
    </source>
</evidence>
<dbReference type="AlphaFoldDB" id="A0A9N9RCG7"/>
<evidence type="ECO:0000313" key="2">
    <source>
        <dbReference type="EMBL" id="CAG9794904.1"/>
    </source>
</evidence>
<keyword evidence="1" id="KW-0732">Signal</keyword>
<reference evidence="2" key="1">
    <citation type="submission" date="2021-12" db="EMBL/GenBank/DDBJ databases">
        <authorList>
            <person name="King R."/>
        </authorList>
    </citation>
    <scope>NUCLEOTIDE SEQUENCE</scope>
</reference>
<proteinExistence type="predicted"/>
<feature type="signal peptide" evidence="1">
    <location>
        <begin position="1"/>
        <end position="20"/>
    </location>
</feature>